<comment type="similarity">
    <text evidence="1">Belongs to the CDC123 family.</text>
</comment>
<keyword evidence="3" id="KW-1185">Reference proteome</keyword>
<evidence type="ECO:0000313" key="2">
    <source>
        <dbReference type="EnsemblMetazoa" id="XP_014258842.1"/>
    </source>
</evidence>
<reference evidence="2" key="1">
    <citation type="submission" date="2022-01" db="UniProtKB">
        <authorList>
            <consortium name="EnsemblMetazoa"/>
        </authorList>
    </citation>
    <scope>IDENTIFICATION</scope>
</reference>
<dbReference type="Pfam" id="PF07065">
    <property type="entry name" value="D123"/>
    <property type="match status" value="1"/>
</dbReference>
<dbReference type="GO" id="GO:0005737">
    <property type="term" value="C:cytoplasm"/>
    <property type="evidence" value="ECO:0007669"/>
    <property type="project" value="TreeGrafter"/>
</dbReference>
<dbReference type="PANTHER" id="PTHR15323">
    <property type="entry name" value="D123 PROTEIN"/>
    <property type="match status" value="1"/>
</dbReference>
<dbReference type="KEGG" id="clec:106672160"/>
<dbReference type="PANTHER" id="PTHR15323:SF6">
    <property type="entry name" value="CELL DIVISION CYCLE PROTEIN 123 HOMOLOG"/>
    <property type="match status" value="1"/>
</dbReference>
<dbReference type="OrthoDB" id="360540at2759"/>
<dbReference type="Proteomes" id="UP000494040">
    <property type="component" value="Unassembled WGS sequence"/>
</dbReference>
<evidence type="ECO:0000313" key="3">
    <source>
        <dbReference type="Proteomes" id="UP000494040"/>
    </source>
</evidence>
<organism evidence="2 3">
    <name type="scientific">Cimex lectularius</name>
    <name type="common">Bed bug</name>
    <name type="synonym">Acanthia lectularia</name>
    <dbReference type="NCBI Taxonomy" id="79782"/>
    <lineage>
        <taxon>Eukaryota</taxon>
        <taxon>Metazoa</taxon>
        <taxon>Ecdysozoa</taxon>
        <taxon>Arthropoda</taxon>
        <taxon>Hexapoda</taxon>
        <taxon>Insecta</taxon>
        <taxon>Pterygota</taxon>
        <taxon>Neoptera</taxon>
        <taxon>Paraneoptera</taxon>
        <taxon>Hemiptera</taxon>
        <taxon>Heteroptera</taxon>
        <taxon>Panheteroptera</taxon>
        <taxon>Cimicomorpha</taxon>
        <taxon>Cimicidae</taxon>
        <taxon>Cimex</taxon>
    </lineage>
</organism>
<dbReference type="GeneID" id="106672160"/>
<dbReference type="OMA" id="TFPDPNF"/>
<dbReference type="AlphaFoldDB" id="A0A8I6SDM2"/>
<evidence type="ECO:0008006" key="4">
    <source>
        <dbReference type="Google" id="ProtNLM"/>
    </source>
</evidence>
<evidence type="ECO:0000256" key="1">
    <source>
        <dbReference type="ARBA" id="ARBA00011047"/>
    </source>
</evidence>
<dbReference type="EnsemblMetazoa" id="XM_014403356.2">
    <property type="protein sequence ID" value="XP_014258842.1"/>
    <property type="gene ID" value="LOC106672160"/>
</dbReference>
<proteinExistence type="inferred from homology"/>
<accession>A0A8I6SDM2</accession>
<dbReference type="InterPro" id="IPR009772">
    <property type="entry name" value="CDC123"/>
</dbReference>
<dbReference type="RefSeq" id="XP_014258842.1">
    <property type="nucleotide sequence ID" value="XM_014403356.2"/>
</dbReference>
<name>A0A8I6SDM2_CIMLE</name>
<protein>
    <recommendedName>
        <fullName evidence="4">Cell division cycle protein 123 homolog</fullName>
    </recommendedName>
</protein>
<sequence>MKICEKHACSFQNWYPKFKRWTTRSEFVKVPDEVLSYLKSDLVMVPSEAVLETKKTSEVDDVTFTTWESDGEDEDEDAPPMPTFPEFSCDLKKAMDRLGGKVFVKLNWSAPYDASWIATNNSLKCSNLQDIYLLLKGSNRIARDLESFKNRDLDCVIVLRMWEDIHPGSEFRCFVSDGQLIAITQRDKSEFHKHIPQYKCNIVNDIRSFFEESLKGEFILSSYAFDVIWKVSQVKLVDLNLFSEAENDSFLFTWDELKDMQFVEGVSPEFRYIGEEVGIQPANLSRHFGLPSDLTDMPESTSRSIIEMIQNNIDLQISEMNN</sequence>